<reference evidence="2" key="1">
    <citation type="journal article" date="2014" name="Int. J. Syst. Evol. Microbiol.">
        <title>Complete genome sequence of Corynebacterium casei LMG S-19264T (=DSM 44701T), isolated from a smear-ripened cheese.</title>
        <authorList>
            <consortium name="US DOE Joint Genome Institute (JGI-PGF)"/>
            <person name="Walter F."/>
            <person name="Albersmeier A."/>
            <person name="Kalinowski J."/>
            <person name="Ruckert C."/>
        </authorList>
    </citation>
    <scope>NUCLEOTIDE SEQUENCE</scope>
    <source>
        <strain evidence="2">CGMCC 4.7201</strain>
    </source>
</reference>
<dbReference type="InterPro" id="IPR016181">
    <property type="entry name" value="Acyl_CoA_acyltransferase"/>
</dbReference>
<organism evidence="2 3">
    <name type="scientific">Wenjunlia tyrosinilytica</name>
    <dbReference type="NCBI Taxonomy" id="1544741"/>
    <lineage>
        <taxon>Bacteria</taxon>
        <taxon>Bacillati</taxon>
        <taxon>Actinomycetota</taxon>
        <taxon>Actinomycetes</taxon>
        <taxon>Kitasatosporales</taxon>
        <taxon>Streptomycetaceae</taxon>
        <taxon>Wenjunlia</taxon>
    </lineage>
</organism>
<proteinExistence type="predicted"/>
<dbReference type="RefSeq" id="WP_189133886.1">
    <property type="nucleotide sequence ID" value="NZ_BMMS01000022.1"/>
</dbReference>
<feature type="domain" description="N-acetyltransferase" evidence="1">
    <location>
        <begin position="8"/>
        <end position="172"/>
    </location>
</feature>
<evidence type="ECO:0000313" key="3">
    <source>
        <dbReference type="Proteomes" id="UP000641932"/>
    </source>
</evidence>
<dbReference type="AlphaFoldDB" id="A0A917ZVK5"/>
<dbReference type="PANTHER" id="PTHR43792:SF1">
    <property type="entry name" value="N-ACETYLTRANSFERASE DOMAIN-CONTAINING PROTEIN"/>
    <property type="match status" value="1"/>
</dbReference>
<dbReference type="PROSITE" id="PS51186">
    <property type="entry name" value="GNAT"/>
    <property type="match status" value="1"/>
</dbReference>
<comment type="caution">
    <text evidence="2">The sequence shown here is derived from an EMBL/GenBank/DDBJ whole genome shotgun (WGS) entry which is preliminary data.</text>
</comment>
<keyword evidence="3" id="KW-1185">Reference proteome</keyword>
<dbReference type="Gene3D" id="3.40.630.30">
    <property type="match status" value="1"/>
</dbReference>
<accession>A0A917ZVK5</accession>
<evidence type="ECO:0000313" key="2">
    <source>
        <dbReference type="EMBL" id="GGO94134.1"/>
    </source>
</evidence>
<reference evidence="2" key="2">
    <citation type="submission" date="2020-09" db="EMBL/GenBank/DDBJ databases">
        <authorList>
            <person name="Sun Q."/>
            <person name="Zhou Y."/>
        </authorList>
    </citation>
    <scope>NUCLEOTIDE SEQUENCE</scope>
    <source>
        <strain evidence="2">CGMCC 4.7201</strain>
    </source>
</reference>
<dbReference type="InterPro" id="IPR051531">
    <property type="entry name" value="N-acetyltransferase"/>
</dbReference>
<dbReference type="EMBL" id="BMMS01000022">
    <property type="protein sequence ID" value="GGO94134.1"/>
    <property type="molecule type" value="Genomic_DNA"/>
</dbReference>
<dbReference type="SUPFAM" id="SSF55729">
    <property type="entry name" value="Acyl-CoA N-acyltransferases (Nat)"/>
    <property type="match status" value="1"/>
</dbReference>
<name>A0A917ZVK5_9ACTN</name>
<sequence length="176" mass="19817">MLLETPRLILRRFRPGDAAALAAYRSDPSVARYQSWTPPVPTTAAIGLVRAFAAGDPRQPGWFQYAIEHRDDRCLIGDIGVHLHSNLMQADLGFTLAADRQGRGYATEAVQALLSHLFEQGLRRVSAECDARNVRSARLLQRVGFQHEGYRPAYTWIKGEWVDDVLFGLLVEQWRG</sequence>
<dbReference type="GO" id="GO:0016747">
    <property type="term" value="F:acyltransferase activity, transferring groups other than amino-acyl groups"/>
    <property type="evidence" value="ECO:0007669"/>
    <property type="project" value="InterPro"/>
</dbReference>
<dbReference type="InterPro" id="IPR000182">
    <property type="entry name" value="GNAT_dom"/>
</dbReference>
<dbReference type="PANTHER" id="PTHR43792">
    <property type="entry name" value="GNAT FAMILY, PUTATIVE (AFU_ORTHOLOGUE AFUA_3G00765)-RELATED-RELATED"/>
    <property type="match status" value="1"/>
</dbReference>
<protein>
    <submittedName>
        <fullName evidence="2">N-acetyltransferase</fullName>
    </submittedName>
</protein>
<evidence type="ECO:0000259" key="1">
    <source>
        <dbReference type="PROSITE" id="PS51186"/>
    </source>
</evidence>
<gene>
    <name evidence="2" type="ORF">GCM10012280_48270</name>
</gene>
<dbReference type="Pfam" id="PF13302">
    <property type="entry name" value="Acetyltransf_3"/>
    <property type="match status" value="1"/>
</dbReference>
<dbReference type="Proteomes" id="UP000641932">
    <property type="component" value="Unassembled WGS sequence"/>
</dbReference>